<dbReference type="Pfam" id="PF13007">
    <property type="entry name" value="LZ_Tnp_IS66"/>
    <property type="match status" value="1"/>
</dbReference>
<feature type="domain" description="Transposase TnpC homeodomain" evidence="1">
    <location>
        <begin position="9"/>
        <end position="57"/>
    </location>
</feature>
<name>A0A6B4JL00_CLOBO</name>
<proteinExistence type="predicted"/>
<dbReference type="Proteomes" id="UP000486903">
    <property type="component" value="Unassembled WGS sequence"/>
</dbReference>
<comment type="caution">
    <text evidence="2">The sequence shown here is derived from an EMBL/GenBank/DDBJ whole genome shotgun (WGS) entry which is preliminary data.</text>
</comment>
<dbReference type="EMBL" id="SXFB01000002">
    <property type="protein sequence ID" value="NFV25322.1"/>
    <property type="molecule type" value="Genomic_DNA"/>
</dbReference>
<organism evidence="2 3">
    <name type="scientific">Clostridium botulinum</name>
    <dbReference type="NCBI Taxonomy" id="1491"/>
    <lineage>
        <taxon>Bacteria</taxon>
        <taxon>Bacillati</taxon>
        <taxon>Bacillota</taxon>
        <taxon>Clostridia</taxon>
        <taxon>Eubacteriales</taxon>
        <taxon>Clostridiaceae</taxon>
        <taxon>Clostridium</taxon>
    </lineage>
</organism>
<gene>
    <name evidence="2" type="ORF">FDG31_03930</name>
</gene>
<protein>
    <recommendedName>
        <fullName evidence="1">Transposase TnpC homeodomain domain-containing protein</fullName>
    </recommendedName>
</protein>
<accession>A0A6B4JL00</accession>
<evidence type="ECO:0000313" key="2">
    <source>
        <dbReference type="EMBL" id="NFV25322.1"/>
    </source>
</evidence>
<sequence>MIKKRLAYLENQILNKNRKIFGKSSEQVDLNQLFLFDEAEKNSNLKVEEPTIEEITYTIY</sequence>
<dbReference type="RefSeq" id="WP_003371111.1">
    <property type="nucleotide sequence ID" value="NZ_JACBBA010000002.1"/>
</dbReference>
<dbReference type="InterPro" id="IPR024463">
    <property type="entry name" value="Transposase_TnpC_homeodom"/>
</dbReference>
<reference evidence="2 3" key="1">
    <citation type="submission" date="2019-04" db="EMBL/GenBank/DDBJ databases">
        <title>Genome sequencing of Clostridium botulinum Groups I-IV and Clostridium butyricum.</title>
        <authorList>
            <person name="Brunt J."/>
            <person name="Van Vliet A.H.M."/>
            <person name="Stringer S.C."/>
            <person name="Carter A.T."/>
            <person name="Peck M.W."/>
        </authorList>
    </citation>
    <scope>NUCLEOTIDE SEQUENCE [LARGE SCALE GENOMIC DNA]</scope>
    <source>
        <strain evidence="2 3">BL81</strain>
    </source>
</reference>
<evidence type="ECO:0000313" key="3">
    <source>
        <dbReference type="Proteomes" id="UP000486903"/>
    </source>
</evidence>
<evidence type="ECO:0000259" key="1">
    <source>
        <dbReference type="Pfam" id="PF13007"/>
    </source>
</evidence>
<dbReference type="AlphaFoldDB" id="A0A6B4JL00"/>